<dbReference type="AlphaFoldDB" id="A0A9X7P6F4"/>
<evidence type="ECO:0000259" key="6">
    <source>
        <dbReference type="Pfam" id="PF17805"/>
    </source>
</evidence>
<dbReference type="GO" id="GO:0016829">
    <property type="term" value="F:lyase activity"/>
    <property type="evidence" value="ECO:0007669"/>
    <property type="project" value="UniProtKB-KW"/>
</dbReference>
<evidence type="ECO:0000313" key="9">
    <source>
        <dbReference type="Proteomes" id="UP000239430"/>
    </source>
</evidence>
<dbReference type="Proteomes" id="UP000239430">
    <property type="component" value="Unassembled WGS sequence"/>
</dbReference>
<dbReference type="PANTHER" id="PTHR43413">
    <property type="entry name" value="TRANSCRIPTIONAL REGULATOR, ASNC FAMILY"/>
    <property type="match status" value="1"/>
</dbReference>
<keyword evidence="1" id="KW-0456">Lyase</keyword>
<keyword evidence="9" id="KW-1185">Reference proteome</keyword>
<dbReference type="Pfam" id="PF17805">
    <property type="entry name" value="AsnC_trans_reg2"/>
    <property type="match status" value="1"/>
</dbReference>
<accession>A0A9X7P6F4</accession>
<comment type="caution">
    <text evidence="8">The sequence shown here is derived from an EMBL/GenBank/DDBJ whole genome shotgun (WGS) entry which is preliminary data.</text>
</comment>
<evidence type="ECO:0000256" key="2">
    <source>
        <dbReference type="ARBA" id="ARBA00023444"/>
    </source>
</evidence>
<evidence type="ECO:0000256" key="4">
    <source>
        <dbReference type="ARBA" id="ARBA00023471"/>
    </source>
</evidence>
<dbReference type="Pfam" id="PF22451">
    <property type="entry name" value="NirdL-like_HTH"/>
    <property type="match status" value="1"/>
</dbReference>
<dbReference type="Gene3D" id="3.30.70.3460">
    <property type="match status" value="1"/>
</dbReference>
<comment type="pathway">
    <text evidence="2">Porphyrin-containing compound metabolism.</text>
</comment>
<dbReference type="SUPFAM" id="SSF46785">
    <property type="entry name" value="Winged helix' DNA-binding domain"/>
    <property type="match status" value="1"/>
</dbReference>
<proteinExistence type="inferred from homology"/>
<dbReference type="InterPro" id="IPR036390">
    <property type="entry name" value="WH_DNA-bd_sf"/>
</dbReference>
<feature type="domain" description="Siroheme decarboxylase AsnC-like ligand binding" evidence="6">
    <location>
        <begin position="93"/>
        <end position="177"/>
    </location>
</feature>
<dbReference type="EMBL" id="PVXL01000043">
    <property type="protein sequence ID" value="PRR72951.1"/>
    <property type="molecule type" value="Genomic_DNA"/>
</dbReference>
<dbReference type="InterPro" id="IPR050684">
    <property type="entry name" value="HTH-Siroheme_Decarb"/>
</dbReference>
<reference evidence="8 9" key="1">
    <citation type="submission" date="2018-03" db="EMBL/GenBank/DDBJ databases">
        <title>Genome sequence of Moorella stamsii DSM 26217.</title>
        <authorList>
            <person name="Poehlein A."/>
            <person name="Daniel R."/>
        </authorList>
    </citation>
    <scope>NUCLEOTIDE SEQUENCE [LARGE SCALE GENOMIC DNA]</scope>
    <source>
        <strain evidence="9">DSM 26217</strain>
    </source>
</reference>
<gene>
    <name evidence="8" type="ORF">MOST_14960</name>
</gene>
<name>A0A9X7P6F4_9FIRM</name>
<evidence type="ECO:0000259" key="7">
    <source>
        <dbReference type="Pfam" id="PF22451"/>
    </source>
</evidence>
<comment type="similarity">
    <text evidence="3">Belongs to the Ahb/Nir family.</text>
</comment>
<feature type="domain" description="Siroheme decarboxylase NirL-like HTH" evidence="7">
    <location>
        <begin position="36"/>
        <end position="82"/>
    </location>
</feature>
<evidence type="ECO:0000256" key="1">
    <source>
        <dbReference type="ARBA" id="ARBA00023239"/>
    </source>
</evidence>
<evidence type="ECO:0000313" key="8">
    <source>
        <dbReference type="EMBL" id="PRR72951.1"/>
    </source>
</evidence>
<comment type="catalytic activity">
    <reaction evidence="5">
        <text>siroheme + 2 H(+) = 12,18-didecarboxysiroheme + 2 CO2</text>
        <dbReference type="Rhea" id="RHEA:19093"/>
        <dbReference type="ChEBI" id="CHEBI:15378"/>
        <dbReference type="ChEBI" id="CHEBI:16526"/>
        <dbReference type="ChEBI" id="CHEBI:60052"/>
        <dbReference type="ChEBI" id="CHEBI:140497"/>
        <dbReference type="EC" id="4.1.1.111"/>
    </reaction>
</comment>
<dbReference type="InterPro" id="IPR053953">
    <property type="entry name" value="NirdL-like_HTH"/>
</dbReference>
<evidence type="ECO:0000256" key="5">
    <source>
        <dbReference type="ARBA" id="ARBA00048470"/>
    </source>
</evidence>
<sequence>MKLAQVVSTTNPTSNLRPLTPLYGGMCLPRPLTNLEKELVRLLQGDIPLVSRPFLPVAQKLGLSEAEVLEHIRRLQAEGIIRRFGAALRHREAGITANAMVVWQLPPEELKRAGEKLATFPEVTHCYQRQQRPEWPYNLYAVIHCRTREACEKLAARLAAAIGHNNYRLIFSTAELKKESMQYFIQEPPECRE</sequence>
<protein>
    <recommendedName>
        <fullName evidence="4">siroheme decarboxylase</fullName>
        <ecNumber evidence="4">4.1.1.111</ecNumber>
    </recommendedName>
</protein>
<dbReference type="InterPro" id="IPR040523">
    <property type="entry name" value="AsnC_trans_reg2"/>
</dbReference>
<dbReference type="EC" id="4.1.1.111" evidence="4"/>
<evidence type="ECO:0000256" key="3">
    <source>
        <dbReference type="ARBA" id="ARBA00023457"/>
    </source>
</evidence>
<organism evidence="8 9">
    <name type="scientific">Neomoorella stamsii</name>
    <dbReference type="NCBI Taxonomy" id="1266720"/>
    <lineage>
        <taxon>Bacteria</taxon>
        <taxon>Bacillati</taxon>
        <taxon>Bacillota</taxon>
        <taxon>Clostridia</taxon>
        <taxon>Neomoorellales</taxon>
        <taxon>Neomoorellaceae</taxon>
        <taxon>Neomoorella</taxon>
    </lineage>
</organism>
<dbReference type="PANTHER" id="PTHR43413:SF1">
    <property type="entry name" value="SIROHEME DECARBOXYLASE NIRL SUBUNIT"/>
    <property type="match status" value="1"/>
</dbReference>